<dbReference type="InterPro" id="IPR003890">
    <property type="entry name" value="MIF4G-like_typ-3"/>
</dbReference>
<feature type="compositionally biased region" description="Low complexity" evidence="4">
    <location>
        <begin position="59"/>
        <end position="70"/>
    </location>
</feature>
<evidence type="ECO:0000256" key="1">
    <source>
        <dbReference type="ARBA" id="ARBA00004496"/>
    </source>
</evidence>
<dbReference type="GO" id="GO:0008494">
    <property type="term" value="F:translation activator activity"/>
    <property type="evidence" value="ECO:0007669"/>
    <property type="project" value="TreeGrafter"/>
</dbReference>
<dbReference type="GO" id="GO:0005829">
    <property type="term" value="C:cytosol"/>
    <property type="evidence" value="ECO:0007669"/>
    <property type="project" value="TreeGrafter"/>
</dbReference>
<reference evidence="7" key="1">
    <citation type="submission" date="2022-11" db="UniProtKB">
        <authorList>
            <consortium name="WormBaseParasite"/>
        </authorList>
    </citation>
    <scope>IDENTIFICATION</scope>
</reference>
<dbReference type="SMART" id="SM00543">
    <property type="entry name" value="MIF4G"/>
    <property type="match status" value="1"/>
</dbReference>
<feature type="compositionally biased region" description="Basic and acidic residues" evidence="4">
    <location>
        <begin position="74"/>
        <end position="90"/>
    </location>
</feature>
<dbReference type="Gene3D" id="1.25.40.180">
    <property type="match status" value="1"/>
</dbReference>
<dbReference type="PANTHER" id="PTHR23254">
    <property type="entry name" value="EIF4G DOMAIN PROTEIN"/>
    <property type="match status" value="1"/>
</dbReference>
<dbReference type="GO" id="GO:0006446">
    <property type="term" value="P:regulation of translational initiation"/>
    <property type="evidence" value="ECO:0007669"/>
    <property type="project" value="TreeGrafter"/>
</dbReference>
<dbReference type="GO" id="GO:0003723">
    <property type="term" value="F:RNA binding"/>
    <property type="evidence" value="ECO:0007669"/>
    <property type="project" value="InterPro"/>
</dbReference>
<accession>A0A914CB93</accession>
<protein>
    <submittedName>
        <fullName evidence="7">MIF4G domain-containing protein</fullName>
    </submittedName>
</protein>
<evidence type="ECO:0000256" key="4">
    <source>
        <dbReference type="SAM" id="MobiDB-lite"/>
    </source>
</evidence>
<evidence type="ECO:0000256" key="3">
    <source>
        <dbReference type="ARBA" id="ARBA00022845"/>
    </source>
</evidence>
<feature type="domain" description="MIF4G" evidence="5">
    <location>
        <begin position="155"/>
        <end position="354"/>
    </location>
</feature>
<evidence type="ECO:0000313" key="6">
    <source>
        <dbReference type="Proteomes" id="UP000887540"/>
    </source>
</evidence>
<dbReference type="WBParaSite" id="ACRNAN_Path_780.g2944.t1">
    <property type="protein sequence ID" value="ACRNAN_Path_780.g2944.t1"/>
    <property type="gene ID" value="ACRNAN_Path_780.g2944"/>
</dbReference>
<feature type="compositionally biased region" description="Pro residues" evidence="4">
    <location>
        <begin position="1"/>
        <end position="10"/>
    </location>
</feature>
<dbReference type="PANTHER" id="PTHR23254:SF16">
    <property type="entry name" value="CBP80_20-DEPENDENT TRANSLATION INITIATION FACTOR"/>
    <property type="match status" value="1"/>
</dbReference>
<evidence type="ECO:0000259" key="5">
    <source>
        <dbReference type="SMART" id="SM00543"/>
    </source>
</evidence>
<dbReference type="Proteomes" id="UP000887540">
    <property type="component" value="Unplaced"/>
</dbReference>
<proteinExistence type="predicted"/>
<keyword evidence="2" id="KW-0963">Cytoplasm</keyword>
<sequence>MDEPQTPPNDPKNKKGKREPMAIYRPPGLRNPASTSAPTKTNGTNVQIKKPDNIEADLSSNASTESRSSTTGGGDKRKTPTPKNYEHQRSFDTATSRHTHSQKVQHLPKERNYYEQNAKLNPMTISMPKPMKETTPIRISNLKESKKKPFTQKEMDEIAQSMEKLSITNEKALFNEFIGSQFENEILARSLGSYLVQYAIEEHKAHGRQVAKICASLLECPAGSAFHSGLVTGVMQYFECRDQLRFDHVKVWTNFLSFVSDLYSNIGFTYEGELVDIIFNVYEYMLNKPVLETLKIEELECLIASLLSVGYDLERECPDRLGNLKNLIRDAFVEVHEPWARKMIMLLMELSASGWTLPPEANEYYFQ</sequence>
<keyword evidence="6" id="KW-1185">Reference proteome</keyword>
<organism evidence="6 7">
    <name type="scientific">Acrobeloides nanus</name>
    <dbReference type="NCBI Taxonomy" id="290746"/>
    <lineage>
        <taxon>Eukaryota</taxon>
        <taxon>Metazoa</taxon>
        <taxon>Ecdysozoa</taxon>
        <taxon>Nematoda</taxon>
        <taxon>Chromadorea</taxon>
        <taxon>Rhabditida</taxon>
        <taxon>Tylenchina</taxon>
        <taxon>Cephalobomorpha</taxon>
        <taxon>Cephaloboidea</taxon>
        <taxon>Cephalobidae</taxon>
        <taxon>Acrobeloides</taxon>
    </lineage>
</organism>
<feature type="region of interest" description="Disordered" evidence="4">
    <location>
        <begin position="1"/>
        <end position="111"/>
    </location>
</feature>
<evidence type="ECO:0000256" key="2">
    <source>
        <dbReference type="ARBA" id="ARBA00022490"/>
    </source>
</evidence>
<name>A0A914CB93_9BILA</name>
<dbReference type="InterPro" id="IPR016024">
    <property type="entry name" value="ARM-type_fold"/>
</dbReference>
<dbReference type="InterPro" id="IPR051367">
    <property type="entry name" value="mRNA_TranslReg/HistoneTransl"/>
</dbReference>
<evidence type="ECO:0000313" key="7">
    <source>
        <dbReference type="WBParaSite" id="ACRNAN_Path_780.g2944.t1"/>
    </source>
</evidence>
<feature type="compositionally biased region" description="Polar residues" evidence="4">
    <location>
        <begin position="32"/>
        <end position="47"/>
    </location>
</feature>
<dbReference type="SUPFAM" id="SSF48371">
    <property type="entry name" value="ARM repeat"/>
    <property type="match status" value="1"/>
</dbReference>
<keyword evidence="3" id="KW-0810">Translation regulation</keyword>
<comment type="subcellular location">
    <subcellularLocation>
        <location evidence="1">Cytoplasm</location>
    </subcellularLocation>
</comment>
<dbReference type="AlphaFoldDB" id="A0A914CB93"/>